<sequence length="95" mass="10951">MSMNLFIKSLAILVVIVFFSQCKNREVSKSSNLVTKDTLNMSKKELSKYFDEQQKKLEKKYDSLNIKGDSTKNKSTVTDIFDTAPIYNETTNKKK</sequence>
<gene>
    <name evidence="1" type="ORF">EGI89_06065</name>
</gene>
<dbReference type="AlphaFoldDB" id="A0A427BPU5"/>
<dbReference type="Proteomes" id="UP000267844">
    <property type="component" value="Unassembled WGS sequence"/>
</dbReference>
<protein>
    <submittedName>
        <fullName evidence="1">Uncharacterized protein</fullName>
    </submittedName>
</protein>
<dbReference type="EMBL" id="RHPO01000009">
    <property type="protein sequence ID" value="RRT92310.1"/>
    <property type="molecule type" value="Genomic_DNA"/>
</dbReference>
<organism evidence="1 2">
    <name type="scientific">Empedobacter falsenii</name>
    <dbReference type="NCBI Taxonomy" id="343874"/>
    <lineage>
        <taxon>Bacteria</taxon>
        <taxon>Pseudomonadati</taxon>
        <taxon>Bacteroidota</taxon>
        <taxon>Flavobacteriia</taxon>
        <taxon>Flavobacteriales</taxon>
        <taxon>Weeksellaceae</taxon>
        <taxon>Empedobacter</taxon>
    </lineage>
</organism>
<proteinExistence type="predicted"/>
<name>A0A427BPU5_9FLAO</name>
<comment type="caution">
    <text evidence="1">The sequence shown here is derived from an EMBL/GenBank/DDBJ whole genome shotgun (WGS) entry which is preliminary data.</text>
</comment>
<accession>A0A427BPU5</accession>
<evidence type="ECO:0000313" key="1">
    <source>
        <dbReference type="EMBL" id="RRT92310.1"/>
    </source>
</evidence>
<evidence type="ECO:0000313" key="2">
    <source>
        <dbReference type="Proteomes" id="UP000267844"/>
    </source>
</evidence>
<reference evidence="1 2" key="1">
    <citation type="submission" date="2018-10" db="EMBL/GenBank/DDBJ databases">
        <title>Transmission dynamics of multidrug resistant bacteria on intensive care unit surfaces.</title>
        <authorList>
            <person name="D'Souza A.W."/>
            <person name="Potter R.F."/>
            <person name="Wallace M."/>
            <person name="Shupe A."/>
            <person name="Patel S."/>
            <person name="Sun S."/>
            <person name="Gul D."/>
            <person name="Kwon J.H."/>
            <person name="Andleeb S."/>
            <person name="Burnham C.-A.D."/>
            <person name="Dantas G."/>
        </authorList>
    </citation>
    <scope>NUCLEOTIDE SEQUENCE [LARGE SCALE GENOMIC DNA]</scope>
    <source>
        <strain evidence="1 2">WF_348</strain>
    </source>
</reference>